<evidence type="ECO:0000313" key="13">
    <source>
        <dbReference type="Proteomes" id="UP001552299"/>
    </source>
</evidence>
<dbReference type="GO" id="GO:0005741">
    <property type="term" value="C:mitochondrial outer membrane"/>
    <property type="evidence" value="ECO:0007669"/>
    <property type="project" value="UniProtKB-SubCell"/>
</dbReference>
<evidence type="ECO:0000256" key="8">
    <source>
        <dbReference type="ARBA" id="ARBA00022989"/>
    </source>
</evidence>
<sequence>MDLGQIDFDRVLFYEHARMDAEAAYAKNPLDAENLTTWGKALLELSQFQNPSDSLKFVKDAASKMEEALQIDPRKHDTLWCLGNAHTSHALFLNDLNAATIYFGKATQCFQQALEEDPGNEIYMKSLEFSAKAPELHMEIHRQMAIQPDAGRHSSTSNTKVSKTKKKSDLKYDILGWVILAVGIVAWVGLAKHHIPTPPPAPRNFSPMHVSSEACWIGDETSLVHLEGSNNYGFDVL</sequence>
<evidence type="ECO:0000256" key="6">
    <source>
        <dbReference type="ARBA" id="ARBA00022787"/>
    </source>
</evidence>
<dbReference type="Pfam" id="PF06552">
    <property type="entry name" value="TOM20_plant"/>
    <property type="match status" value="1"/>
</dbReference>
<dbReference type="InterPro" id="IPR010547">
    <property type="entry name" value="TOM20_imprt_rcpt"/>
</dbReference>
<keyword evidence="9" id="KW-0496">Mitochondrion</keyword>
<protein>
    <recommendedName>
        <fullName evidence="14">Mitochondrial import receptor subunit TOM20</fullName>
    </recommendedName>
</protein>
<dbReference type="GO" id="GO:0015031">
    <property type="term" value="P:protein transport"/>
    <property type="evidence" value="ECO:0007669"/>
    <property type="project" value="UniProtKB-KW"/>
</dbReference>
<feature type="transmembrane region" description="Helical" evidence="11">
    <location>
        <begin position="172"/>
        <end position="190"/>
    </location>
</feature>
<comment type="function">
    <text evidence="1">Central component of the receptor complex responsible for the recognition and translocation of cytosolically synthesized mitochondrial preproteins. Together with TOM22 functions as the transit peptide receptor at the surface of the mitochondrion outer membrane and facilitates the movement of preproteins into the translocation pore.</text>
</comment>
<evidence type="ECO:0000256" key="4">
    <source>
        <dbReference type="ARBA" id="ARBA00022448"/>
    </source>
</evidence>
<name>A0ABD0U431_DENTH</name>
<keyword evidence="10 11" id="KW-0472">Membrane</keyword>
<dbReference type="Proteomes" id="UP001552299">
    <property type="component" value="Unassembled WGS sequence"/>
</dbReference>
<evidence type="ECO:0000256" key="11">
    <source>
        <dbReference type="SAM" id="Phobius"/>
    </source>
</evidence>
<dbReference type="PANTHER" id="PTHR32409">
    <property type="entry name" value="MITOCHONDRIAL IMPORT RECEPTOR SUBUNIT TOM20-1-RELATED"/>
    <property type="match status" value="1"/>
</dbReference>
<dbReference type="EMBL" id="JANQDX010000018">
    <property type="protein sequence ID" value="KAL0906740.1"/>
    <property type="molecule type" value="Genomic_DNA"/>
</dbReference>
<evidence type="ECO:0008006" key="14">
    <source>
        <dbReference type="Google" id="ProtNLM"/>
    </source>
</evidence>
<evidence type="ECO:0000256" key="1">
    <source>
        <dbReference type="ARBA" id="ARBA00003450"/>
    </source>
</evidence>
<dbReference type="InterPro" id="IPR011990">
    <property type="entry name" value="TPR-like_helical_dom_sf"/>
</dbReference>
<comment type="caution">
    <text evidence="12">The sequence shown here is derived from an EMBL/GenBank/DDBJ whole genome shotgun (WGS) entry which is preliminary data.</text>
</comment>
<dbReference type="PANTHER" id="PTHR32409:SF3">
    <property type="entry name" value="MITOCHONDRIAL IMPORT RECEPTOR SUBUNIT TOM20-1-RELATED"/>
    <property type="match status" value="1"/>
</dbReference>
<dbReference type="AlphaFoldDB" id="A0ABD0U431"/>
<evidence type="ECO:0000256" key="9">
    <source>
        <dbReference type="ARBA" id="ARBA00023128"/>
    </source>
</evidence>
<organism evidence="12 13">
    <name type="scientific">Dendrobium thyrsiflorum</name>
    <name type="common">Pinecone-like raceme dendrobium</name>
    <name type="synonym">Orchid</name>
    <dbReference type="NCBI Taxonomy" id="117978"/>
    <lineage>
        <taxon>Eukaryota</taxon>
        <taxon>Viridiplantae</taxon>
        <taxon>Streptophyta</taxon>
        <taxon>Embryophyta</taxon>
        <taxon>Tracheophyta</taxon>
        <taxon>Spermatophyta</taxon>
        <taxon>Magnoliopsida</taxon>
        <taxon>Liliopsida</taxon>
        <taxon>Asparagales</taxon>
        <taxon>Orchidaceae</taxon>
        <taxon>Epidendroideae</taxon>
        <taxon>Malaxideae</taxon>
        <taxon>Dendrobiinae</taxon>
        <taxon>Dendrobium</taxon>
    </lineage>
</organism>
<dbReference type="SUPFAM" id="SSF48452">
    <property type="entry name" value="TPR-like"/>
    <property type="match status" value="1"/>
</dbReference>
<dbReference type="Gene3D" id="1.25.40.10">
    <property type="entry name" value="Tetratricopeptide repeat domain"/>
    <property type="match status" value="1"/>
</dbReference>
<comment type="subcellular location">
    <subcellularLocation>
        <location evidence="2">Mitochondrion outer membrane</location>
        <topology evidence="2">Single-pass membrane protein</topology>
    </subcellularLocation>
</comment>
<evidence type="ECO:0000256" key="2">
    <source>
        <dbReference type="ARBA" id="ARBA00004572"/>
    </source>
</evidence>
<evidence type="ECO:0000256" key="7">
    <source>
        <dbReference type="ARBA" id="ARBA00022927"/>
    </source>
</evidence>
<evidence type="ECO:0000313" key="12">
    <source>
        <dbReference type="EMBL" id="KAL0906740.1"/>
    </source>
</evidence>
<keyword evidence="6" id="KW-1000">Mitochondrion outer membrane</keyword>
<keyword evidence="5 11" id="KW-0812">Transmembrane</keyword>
<reference evidence="12 13" key="1">
    <citation type="journal article" date="2024" name="Plant Biotechnol. J.">
        <title>Dendrobium thyrsiflorum genome and its molecular insights into genes involved in important horticultural traits.</title>
        <authorList>
            <person name="Chen B."/>
            <person name="Wang J.Y."/>
            <person name="Zheng P.J."/>
            <person name="Li K.L."/>
            <person name="Liang Y.M."/>
            <person name="Chen X.F."/>
            <person name="Zhang C."/>
            <person name="Zhao X."/>
            <person name="He X."/>
            <person name="Zhang G.Q."/>
            <person name="Liu Z.J."/>
            <person name="Xu Q."/>
        </authorList>
    </citation>
    <scope>NUCLEOTIDE SEQUENCE [LARGE SCALE GENOMIC DNA]</scope>
    <source>
        <strain evidence="12">GZMU011</strain>
    </source>
</reference>
<evidence type="ECO:0000256" key="10">
    <source>
        <dbReference type="ARBA" id="ARBA00023136"/>
    </source>
</evidence>
<proteinExistence type="inferred from homology"/>
<keyword evidence="7" id="KW-0653">Protein transport</keyword>
<keyword evidence="4" id="KW-0813">Transport</keyword>
<keyword evidence="13" id="KW-1185">Reference proteome</keyword>
<evidence type="ECO:0000256" key="5">
    <source>
        <dbReference type="ARBA" id="ARBA00022692"/>
    </source>
</evidence>
<keyword evidence="8 11" id="KW-1133">Transmembrane helix</keyword>
<comment type="similarity">
    <text evidence="3">Belongs to the Tom20 family.</text>
</comment>
<accession>A0ABD0U431</accession>
<gene>
    <name evidence="12" type="ORF">M5K25_025258</name>
</gene>
<evidence type="ECO:0000256" key="3">
    <source>
        <dbReference type="ARBA" id="ARBA00005792"/>
    </source>
</evidence>